<evidence type="ECO:0000313" key="2">
    <source>
        <dbReference type="EMBL" id="GFS20463.1"/>
    </source>
</evidence>
<accession>A0AAV4JCC7</accession>
<evidence type="ECO:0000256" key="1">
    <source>
        <dbReference type="SAM" id="MobiDB-lite"/>
    </source>
</evidence>
<name>A0AAV4JCC7_9GAST</name>
<sequence length="321" mass="35847">MEEMITTKISEAPTDMNTYNQSTNALTSKVDDASSLSSAKKQKLSSGLIDLYSENEEGIEVTDGDDYGVEDLEYFASFFKQESVGDPIREKLFTVVDQSLKSVSNSDSVEMKCLFDKYGRPFSIDNLVTTYLNQEFSPLQAIRLPENRLAFVQKLIVKCLCTALSLCGNLYTARHSKASSDLKSVYFKSLDLVTLLIATFTNRSMKPQDACKYVLYPWFKSLCNDASGSDGLLFGPVVQNLLREVTENSNISPFAPVVLKTHYLSSPVEGEPGRREVHTRTQLPEGQPRPDGHLRLTTPSVTRGHRRFLCKGSAMPSYNRT</sequence>
<dbReference type="EMBL" id="BMAT01003105">
    <property type="protein sequence ID" value="GFS20463.1"/>
    <property type="molecule type" value="Genomic_DNA"/>
</dbReference>
<dbReference type="AlphaFoldDB" id="A0AAV4JCC7"/>
<protein>
    <submittedName>
        <fullName evidence="2">Uncharacterized protein</fullName>
    </submittedName>
</protein>
<gene>
    <name evidence="2" type="ORF">ElyMa_001571800</name>
</gene>
<feature type="region of interest" description="Disordered" evidence="1">
    <location>
        <begin position="267"/>
        <end position="298"/>
    </location>
</feature>
<organism evidence="2 3">
    <name type="scientific">Elysia marginata</name>
    <dbReference type="NCBI Taxonomy" id="1093978"/>
    <lineage>
        <taxon>Eukaryota</taxon>
        <taxon>Metazoa</taxon>
        <taxon>Spiralia</taxon>
        <taxon>Lophotrochozoa</taxon>
        <taxon>Mollusca</taxon>
        <taxon>Gastropoda</taxon>
        <taxon>Heterobranchia</taxon>
        <taxon>Euthyneura</taxon>
        <taxon>Panpulmonata</taxon>
        <taxon>Sacoglossa</taxon>
        <taxon>Placobranchoidea</taxon>
        <taxon>Plakobranchidae</taxon>
        <taxon>Elysia</taxon>
    </lineage>
</organism>
<comment type="caution">
    <text evidence="2">The sequence shown here is derived from an EMBL/GenBank/DDBJ whole genome shotgun (WGS) entry which is preliminary data.</text>
</comment>
<evidence type="ECO:0000313" key="3">
    <source>
        <dbReference type="Proteomes" id="UP000762676"/>
    </source>
</evidence>
<reference evidence="2 3" key="1">
    <citation type="journal article" date="2021" name="Elife">
        <title>Chloroplast acquisition without the gene transfer in kleptoplastic sea slugs, Plakobranchus ocellatus.</title>
        <authorList>
            <person name="Maeda T."/>
            <person name="Takahashi S."/>
            <person name="Yoshida T."/>
            <person name="Shimamura S."/>
            <person name="Takaki Y."/>
            <person name="Nagai Y."/>
            <person name="Toyoda A."/>
            <person name="Suzuki Y."/>
            <person name="Arimoto A."/>
            <person name="Ishii H."/>
            <person name="Satoh N."/>
            <person name="Nishiyama T."/>
            <person name="Hasebe M."/>
            <person name="Maruyama T."/>
            <person name="Minagawa J."/>
            <person name="Obokata J."/>
            <person name="Shigenobu S."/>
        </authorList>
    </citation>
    <scope>NUCLEOTIDE SEQUENCE [LARGE SCALE GENOMIC DNA]</scope>
</reference>
<dbReference type="Proteomes" id="UP000762676">
    <property type="component" value="Unassembled WGS sequence"/>
</dbReference>
<keyword evidence="3" id="KW-1185">Reference proteome</keyword>
<proteinExistence type="predicted"/>